<sequence>MEVSSLTTRVISQEALLLSRPGFSHSVVDSDLQINCMHIASTASFLEVEKGILFHYPSSVVDSSSAIRKNADGPWRQVILHIL</sequence>
<keyword evidence="2" id="KW-1185">Reference proteome</keyword>
<accession>A0A3Q7HAU9</accession>
<organism evidence="1">
    <name type="scientific">Solanum lycopersicum</name>
    <name type="common">Tomato</name>
    <name type="synonym">Lycopersicon esculentum</name>
    <dbReference type="NCBI Taxonomy" id="4081"/>
    <lineage>
        <taxon>Eukaryota</taxon>
        <taxon>Viridiplantae</taxon>
        <taxon>Streptophyta</taxon>
        <taxon>Embryophyta</taxon>
        <taxon>Tracheophyta</taxon>
        <taxon>Spermatophyta</taxon>
        <taxon>Magnoliopsida</taxon>
        <taxon>eudicotyledons</taxon>
        <taxon>Gunneridae</taxon>
        <taxon>Pentapetalae</taxon>
        <taxon>asterids</taxon>
        <taxon>lamiids</taxon>
        <taxon>Solanales</taxon>
        <taxon>Solanaceae</taxon>
        <taxon>Solanoideae</taxon>
        <taxon>Solaneae</taxon>
        <taxon>Solanum</taxon>
        <taxon>Solanum subgen. Lycopersicon</taxon>
    </lineage>
</organism>
<name>A0A3Q7HAU9_SOLLC</name>
<dbReference type="Gramene" id="Solyc07g038105.1.1">
    <property type="protein sequence ID" value="Solyc07g038105.1.1"/>
    <property type="gene ID" value="Solyc07g038105.1"/>
</dbReference>
<dbReference type="InParanoid" id="A0A3Q7HAU9"/>
<dbReference type="EnsemblPlants" id="Solyc07g038105.1.1">
    <property type="protein sequence ID" value="Solyc07g038105.1.1"/>
    <property type="gene ID" value="Solyc07g038105.1"/>
</dbReference>
<reference evidence="1" key="1">
    <citation type="journal article" date="2012" name="Nature">
        <title>The tomato genome sequence provides insights into fleshy fruit evolution.</title>
        <authorList>
            <consortium name="Tomato Genome Consortium"/>
        </authorList>
    </citation>
    <scope>NUCLEOTIDE SEQUENCE [LARGE SCALE GENOMIC DNA]</scope>
    <source>
        <strain evidence="1">cv. Heinz 1706</strain>
    </source>
</reference>
<proteinExistence type="predicted"/>
<evidence type="ECO:0000313" key="1">
    <source>
        <dbReference type="EnsemblPlants" id="Solyc07g038105.1.1"/>
    </source>
</evidence>
<protein>
    <submittedName>
        <fullName evidence="1">Uncharacterized protein</fullName>
    </submittedName>
</protein>
<reference evidence="1" key="2">
    <citation type="submission" date="2019-01" db="UniProtKB">
        <authorList>
            <consortium name="EnsemblPlants"/>
        </authorList>
    </citation>
    <scope>IDENTIFICATION</scope>
    <source>
        <strain evidence="1">cv. Heinz 1706</strain>
    </source>
</reference>
<evidence type="ECO:0000313" key="2">
    <source>
        <dbReference type="Proteomes" id="UP000004994"/>
    </source>
</evidence>
<dbReference type="AlphaFoldDB" id="A0A3Q7HAU9"/>
<dbReference type="Proteomes" id="UP000004994">
    <property type="component" value="Chromosome 7"/>
</dbReference>